<evidence type="ECO:0000256" key="2">
    <source>
        <dbReference type="ARBA" id="ARBA00022487"/>
    </source>
</evidence>
<proteinExistence type="inferred from homology"/>
<comment type="caution">
    <text evidence="7">The sequence shown here is derived from an EMBL/GenBank/DDBJ whole genome shotgun (WGS) entry which is preliminary data.</text>
</comment>
<organism evidence="7 8">
    <name type="scientific">Scylla paramamosain</name>
    <name type="common">Mud crab</name>
    <dbReference type="NCBI Taxonomy" id="85552"/>
    <lineage>
        <taxon>Eukaryota</taxon>
        <taxon>Metazoa</taxon>
        <taxon>Ecdysozoa</taxon>
        <taxon>Arthropoda</taxon>
        <taxon>Crustacea</taxon>
        <taxon>Multicrustacea</taxon>
        <taxon>Malacostraca</taxon>
        <taxon>Eumalacostraca</taxon>
        <taxon>Eucarida</taxon>
        <taxon>Decapoda</taxon>
        <taxon>Pleocyemata</taxon>
        <taxon>Brachyura</taxon>
        <taxon>Eubrachyura</taxon>
        <taxon>Portunoidea</taxon>
        <taxon>Portunidae</taxon>
        <taxon>Portuninae</taxon>
        <taxon>Scylla</taxon>
    </lineage>
</organism>
<comment type="similarity">
    <text evidence="1 5">Belongs to the type-B carboxylesterase/lipase family.</text>
</comment>
<dbReference type="InterPro" id="IPR029058">
    <property type="entry name" value="AB_hydrolase_fold"/>
</dbReference>
<dbReference type="PANTHER" id="PTHR11559">
    <property type="entry name" value="CARBOXYLESTERASE"/>
    <property type="match status" value="1"/>
</dbReference>
<dbReference type="EC" id="3.1.1.-" evidence="5"/>
<sequence length="611" mass="67097">MARGAALLATLMVVVMVVAVVVVVATAADVPFVDTRDGRVSGIVEESVKGRDFSSFYGIPYARPPLGRLRFKDPEPFPDWGAMGEASIPAPPCIQYFSATERVGIKEVLGEEDCLYLNVFVPKINGDASFPVMVWLHGRKVHPWQCPGVPSSRPPGPRHRAGGGAVPAGCPGWVVCGELVTSLTRGAACVLLFSLLLSHCTGFLSTEDLAMPGNLGLKDQTLALRWVKTNIHLFGGDNMRVTIFGESAGSAAAHLLMFVPEVQDLFSRAIMQSGTALTSLTINNNPRKEAIEVGGSLGCPTDQGSNTLLLCLQGLDAKALFPRYESSRRWGVLPLTFTPWVDGRFLPRHPALLISEGRSTRVDIISGITRDDGALFALPALAKKQLLEELQHNFSMAGPASLQLEGRSEDPEAVARQLYLHYLGTTHVTEAHADDFMRMFTDHYFAVPHDRISAHHAGKIYRYELQHYAQLSFGQLICPSCDNKWVSHVDDLYYLFRGGPLLSPRTAPPQRPKDLQLPDDLTLRDIITTLWTNFAATGNPTPDSSLGFTWEASTPENLQYLSLTPSPSMKPDDRKETRKFHNSLPIQENLMLHPHLVKVPQGATRSSRHEL</sequence>
<evidence type="ECO:0000313" key="7">
    <source>
        <dbReference type="EMBL" id="KAK8372887.1"/>
    </source>
</evidence>
<keyword evidence="3 5" id="KW-0378">Hydrolase</keyword>
<evidence type="ECO:0000259" key="6">
    <source>
        <dbReference type="Pfam" id="PF00135"/>
    </source>
</evidence>
<evidence type="ECO:0000256" key="5">
    <source>
        <dbReference type="RuleBase" id="RU361235"/>
    </source>
</evidence>
<dbReference type="PROSITE" id="PS00122">
    <property type="entry name" value="CARBOXYLESTERASE_B_1"/>
    <property type="match status" value="1"/>
</dbReference>
<accession>A0AAW0SDH9</accession>
<dbReference type="Gene3D" id="3.40.50.1820">
    <property type="entry name" value="alpha/beta hydrolase"/>
    <property type="match status" value="1"/>
</dbReference>
<evidence type="ECO:0000256" key="4">
    <source>
        <dbReference type="ARBA" id="ARBA00023180"/>
    </source>
</evidence>
<dbReference type="Proteomes" id="UP001487740">
    <property type="component" value="Unassembled WGS sequence"/>
</dbReference>
<feature type="signal peptide" evidence="5">
    <location>
        <begin position="1"/>
        <end position="27"/>
    </location>
</feature>
<dbReference type="InterPro" id="IPR019826">
    <property type="entry name" value="Carboxylesterase_B_AS"/>
</dbReference>
<dbReference type="Pfam" id="PF00135">
    <property type="entry name" value="COesterase"/>
    <property type="match status" value="2"/>
</dbReference>
<feature type="domain" description="Carboxylesterase type B" evidence="6">
    <location>
        <begin position="202"/>
        <end position="576"/>
    </location>
</feature>
<keyword evidence="4" id="KW-0325">Glycoprotein</keyword>
<dbReference type="EMBL" id="JARAKH010001494">
    <property type="protein sequence ID" value="KAK8372887.1"/>
    <property type="molecule type" value="Genomic_DNA"/>
</dbReference>
<keyword evidence="2" id="KW-0719">Serine esterase</keyword>
<feature type="chain" id="PRO_5043112178" description="Carboxylic ester hydrolase" evidence="5">
    <location>
        <begin position="28"/>
        <end position="611"/>
    </location>
</feature>
<protein>
    <recommendedName>
        <fullName evidence="5">Carboxylic ester hydrolase</fullName>
        <ecNumber evidence="5">3.1.1.-</ecNumber>
    </recommendedName>
</protein>
<keyword evidence="8" id="KW-1185">Reference proteome</keyword>
<dbReference type="GO" id="GO:0052689">
    <property type="term" value="F:carboxylic ester hydrolase activity"/>
    <property type="evidence" value="ECO:0007669"/>
    <property type="project" value="UniProtKB-KW"/>
</dbReference>
<dbReference type="PROSITE" id="PS00941">
    <property type="entry name" value="CARBOXYLESTERASE_B_2"/>
    <property type="match status" value="1"/>
</dbReference>
<dbReference type="InterPro" id="IPR002018">
    <property type="entry name" value="CarbesteraseB"/>
</dbReference>
<reference evidence="7 8" key="1">
    <citation type="submission" date="2023-03" db="EMBL/GenBank/DDBJ databases">
        <title>High-quality genome of Scylla paramamosain provides insights in environmental adaptation.</title>
        <authorList>
            <person name="Zhang L."/>
        </authorList>
    </citation>
    <scope>NUCLEOTIDE SEQUENCE [LARGE SCALE GENOMIC DNA]</scope>
    <source>
        <strain evidence="7">LZ_2023a</strain>
        <tissue evidence="7">Muscle</tissue>
    </source>
</reference>
<evidence type="ECO:0000256" key="3">
    <source>
        <dbReference type="ARBA" id="ARBA00022801"/>
    </source>
</evidence>
<dbReference type="InterPro" id="IPR019819">
    <property type="entry name" value="Carboxylesterase_B_CS"/>
</dbReference>
<evidence type="ECO:0000256" key="1">
    <source>
        <dbReference type="ARBA" id="ARBA00005964"/>
    </source>
</evidence>
<dbReference type="SUPFAM" id="SSF53474">
    <property type="entry name" value="alpha/beta-Hydrolases"/>
    <property type="match status" value="1"/>
</dbReference>
<feature type="domain" description="Carboxylesterase type B" evidence="6">
    <location>
        <begin position="30"/>
        <end position="139"/>
    </location>
</feature>
<evidence type="ECO:0000313" key="8">
    <source>
        <dbReference type="Proteomes" id="UP001487740"/>
    </source>
</evidence>
<name>A0AAW0SDH9_SCYPA</name>
<dbReference type="AlphaFoldDB" id="A0AAW0SDH9"/>
<dbReference type="InterPro" id="IPR050309">
    <property type="entry name" value="Type-B_Carboxylest/Lipase"/>
</dbReference>
<keyword evidence="5" id="KW-0732">Signal</keyword>
<gene>
    <name evidence="7" type="ORF">O3P69_014147</name>
</gene>